<protein>
    <submittedName>
        <fullName evidence="2">Uncharacterized protein</fullName>
    </submittedName>
</protein>
<proteinExistence type="predicted"/>
<name>A0A9D3SUR0_9TELE</name>
<gene>
    <name evidence="2" type="ORF">KOW79_000398</name>
</gene>
<comment type="caution">
    <text evidence="2">The sequence shown here is derived from an EMBL/GenBank/DDBJ whole genome shotgun (WGS) entry which is preliminary data.</text>
</comment>
<dbReference type="EMBL" id="JAHKSW010000001">
    <property type="protein sequence ID" value="KAG7335705.1"/>
    <property type="molecule type" value="Genomic_DNA"/>
</dbReference>
<dbReference type="AlphaFoldDB" id="A0A9D3SUR0"/>
<sequence>MSLDGDISWKPLGPVCDWRETPCRAPLTPTRISCAQQLASFRLTTASFIHHSHPALSSHGHNGTSAEGQACRAGRAL</sequence>
<accession>A0A9D3SUR0</accession>
<feature type="region of interest" description="Disordered" evidence="1">
    <location>
        <begin position="54"/>
        <end position="77"/>
    </location>
</feature>
<evidence type="ECO:0000313" key="3">
    <source>
        <dbReference type="Proteomes" id="UP000824219"/>
    </source>
</evidence>
<evidence type="ECO:0000256" key="1">
    <source>
        <dbReference type="SAM" id="MobiDB-lite"/>
    </source>
</evidence>
<keyword evidence="3" id="KW-1185">Reference proteome</keyword>
<reference evidence="2 3" key="1">
    <citation type="submission" date="2021-06" db="EMBL/GenBank/DDBJ databases">
        <title>Chromosome-level genome assembly of the red-tail catfish (Hemibagrus wyckioides).</title>
        <authorList>
            <person name="Shao F."/>
        </authorList>
    </citation>
    <scope>NUCLEOTIDE SEQUENCE [LARGE SCALE GENOMIC DNA]</scope>
    <source>
        <strain evidence="2">EC202008001</strain>
        <tissue evidence="2">Blood</tissue>
    </source>
</reference>
<evidence type="ECO:0000313" key="2">
    <source>
        <dbReference type="EMBL" id="KAG7335705.1"/>
    </source>
</evidence>
<dbReference type="Proteomes" id="UP000824219">
    <property type="component" value="Linkage Group LG01"/>
</dbReference>
<organism evidence="2 3">
    <name type="scientific">Hemibagrus wyckioides</name>
    <dbReference type="NCBI Taxonomy" id="337641"/>
    <lineage>
        <taxon>Eukaryota</taxon>
        <taxon>Metazoa</taxon>
        <taxon>Chordata</taxon>
        <taxon>Craniata</taxon>
        <taxon>Vertebrata</taxon>
        <taxon>Euteleostomi</taxon>
        <taxon>Actinopterygii</taxon>
        <taxon>Neopterygii</taxon>
        <taxon>Teleostei</taxon>
        <taxon>Ostariophysi</taxon>
        <taxon>Siluriformes</taxon>
        <taxon>Bagridae</taxon>
        <taxon>Hemibagrus</taxon>
    </lineage>
</organism>